<keyword evidence="2" id="KW-1185">Reference proteome</keyword>
<accession>A0A067RUG6</accession>
<evidence type="ECO:0000313" key="2">
    <source>
        <dbReference type="Proteomes" id="UP000027135"/>
    </source>
</evidence>
<proteinExistence type="predicted"/>
<dbReference type="Proteomes" id="UP000027135">
    <property type="component" value="Unassembled WGS sequence"/>
</dbReference>
<reference evidence="1 2" key="1">
    <citation type="journal article" date="2014" name="Nat. Commun.">
        <title>Molecular traces of alternative social organization in a termite genome.</title>
        <authorList>
            <person name="Terrapon N."/>
            <person name="Li C."/>
            <person name="Robertson H.M."/>
            <person name="Ji L."/>
            <person name="Meng X."/>
            <person name="Booth W."/>
            <person name="Chen Z."/>
            <person name="Childers C.P."/>
            <person name="Glastad K.M."/>
            <person name="Gokhale K."/>
            <person name="Gowin J."/>
            <person name="Gronenberg W."/>
            <person name="Hermansen R.A."/>
            <person name="Hu H."/>
            <person name="Hunt B.G."/>
            <person name="Huylmans A.K."/>
            <person name="Khalil S.M."/>
            <person name="Mitchell R.D."/>
            <person name="Munoz-Torres M.C."/>
            <person name="Mustard J.A."/>
            <person name="Pan H."/>
            <person name="Reese J.T."/>
            <person name="Scharf M.E."/>
            <person name="Sun F."/>
            <person name="Vogel H."/>
            <person name="Xiao J."/>
            <person name="Yang W."/>
            <person name="Yang Z."/>
            <person name="Yang Z."/>
            <person name="Zhou J."/>
            <person name="Zhu J."/>
            <person name="Brent C.S."/>
            <person name="Elsik C.G."/>
            <person name="Goodisman M.A."/>
            <person name="Liberles D.A."/>
            <person name="Roe R.M."/>
            <person name="Vargo E.L."/>
            <person name="Vilcinskas A."/>
            <person name="Wang J."/>
            <person name="Bornberg-Bauer E."/>
            <person name="Korb J."/>
            <person name="Zhang G."/>
            <person name="Liebig J."/>
        </authorList>
    </citation>
    <scope>NUCLEOTIDE SEQUENCE [LARGE SCALE GENOMIC DNA]</scope>
    <source>
        <tissue evidence="1">Whole organism</tissue>
    </source>
</reference>
<sequence length="100" mass="11109">MHARSTAIALIVSSSCIQITHMQNKLFFGLSLCMDLLAFRAVPNDVNTCKQLSNQSLEHLLAVNTKETNLVQLQAWIIASVYSNIQNTHLHHGNCLVHSP</sequence>
<dbReference type="EMBL" id="KK852460">
    <property type="protein sequence ID" value="KDR23484.1"/>
    <property type="molecule type" value="Genomic_DNA"/>
</dbReference>
<dbReference type="InParanoid" id="A0A067RUG6"/>
<evidence type="ECO:0000313" key="1">
    <source>
        <dbReference type="EMBL" id="KDR23484.1"/>
    </source>
</evidence>
<organism evidence="1 2">
    <name type="scientific">Zootermopsis nevadensis</name>
    <name type="common">Dampwood termite</name>
    <dbReference type="NCBI Taxonomy" id="136037"/>
    <lineage>
        <taxon>Eukaryota</taxon>
        <taxon>Metazoa</taxon>
        <taxon>Ecdysozoa</taxon>
        <taxon>Arthropoda</taxon>
        <taxon>Hexapoda</taxon>
        <taxon>Insecta</taxon>
        <taxon>Pterygota</taxon>
        <taxon>Neoptera</taxon>
        <taxon>Polyneoptera</taxon>
        <taxon>Dictyoptera</taxon>
        <taxon>Blattodea</taxon>
        <taxon>Blattoidea</taxon>
        <taxon>Termitoidae</taxon>
        <taxon>Termopsidae</taxon>
        <taxon>Zootermopsis</taxon>
    </lineage>
</organism>
<gene>
    <name evidence="1" type="ORF">L798_08687</name>
</gene>
<name>A0A067RUG6_ZOONE</name>
<protein>
    <submittedName>
        <fullName evidence="1">Uncharacterized protein</fullName>
    </submittedName>
</protein>
<dbReference type="PROSITE" id="PS51257">
    <property type="entry name" value="PROKAR_LIPOPROTEIN"/>
    <property type="match status" value="1"/>
</dbReference>
<dbReference type="AlphaFoldDB" id="A0A067RUG6"/>